<proteinExistence type="predicted"/>
<feature type="transmembrane region" description="Helical" evidence="2">
    <location>
        <begin position="12"/>
        <end position="37"/>
    </location>
</feature>
<dbReference type="Proteomes" id="UP000070412">
    <property type="component" value="Unassembled WGS sequence"/>
</dbReference>
<dbReference type="OrthoDB" id="10641447at2759"/>
<evidence type="ECO:0000313" key="5">
    <source>
        <dbReference type="Proteomes" id="UP000070412"/>
    </source>
</evidence>
<evidence type="ECO:0000313" key="3">
    <source>
        <dbReference type="EMBL" id="KAF7494650.1"/>
    </source>
</evidence>
<organism evidence="3">
    <name type="scientific">Sarcoptes scabiei</name>
    <name type="common">Itch mite</name>
    <name type="synonym">Acarus scabiei</name>
    <dbReference type="NCBI Taxonomy" id="52283"/>
    <lineage>
        <taxon>Eukaryota</taxon>
        <taxon>Metazoa</taxon>
        <taxon>Ecdysozoa</taxon>
        <taxon>Arthropoda</taxon>
        <taxon>Chelicerata</taxon>
        <taxon>Arachnida</taxon>
        <taxon>Acari</taxon>
        <taxon>Acariformes</taxon>
        <taxon>Sarcoptiformes</taxon>
        <taxon>Astigmata</taxon>
        <taxon>Psoroptidia</taxon>
        <taxon>Sarcoptoidea</taxon>
        <taxon>Sarcoptidae</taxon>
        <taxon>Sarcoptinae</taxon>
        <taxon>Sarcoptes</taxon>
    </lineage>
</organism>
<sequence>MMLLIRDCHRLMSIMMVTEYIIIPNILISLGLVFPFVENIADGTIIWNKTVSSDKDNVFEKNSNFTEQKEYNDRSLFRDNHQVNQFDWIFPSESVLSNQSSSKYFMNIFRQPNVQTHLKNNNPNLFQYLAKKDEQPSDRDEDNYRAIHNQIHNETEMNTSADNFKNHRSIHNPISSTDYIRYSRPSLYNDNFNRRKLEHFDLKPQRFYESSSFRHLQQEQDEDHFESETQTANDHETSIRTVKDLISSNNADSKVSDNKFAYKPSHYVADANGNYYDPYSCCEQLMNRYNRPKISPESYYLVARPESPPKYPITFTTFTVPTHPVPINYPITSYPMSPQLHISERYNTNTISNQIHETGKIPTLIKTTAVTTTTNSDAKAPIDPDCLHNAPVTLMNNHDNQNEMIMPVSLIDTNQIPTIEKLVQINPPISTINNKLLSQSFPKIEGHYVPIPIDRSVIHGHHSPHRMIPRWIHPPGMVLSHPSTVHHRPHHLSFWLPKKLSLLRQKYWLK</sequence>
<accession>A0A834RCW0</accession>
<reference evidence="4" key="3">
    <citation type="submission" date="2022-06" db="UniProtKB">
        <authorList>
            <consortium name="EnsemblMetazoa"/>
        </authorList>
    </citation>
    <scope>IDENTIFICATION</scope>
</reference>
<keyword evidence="5" id="KW-1185">Reference proteome</keyword>
<gene>
    <name evidence="3" type="ORF">SSS_6895</name>
</gene>
<evidence type="ECO:0000256" key="2">
    <source>
        <dbReference type="SAM" id="Phobius"/>
    </source>
</evidence>
<evidence type="ECO:0000313" key="4">
    <source>
        <dbReference type="EnsemblMetazoa" id="KAF7494650.1"/>
    </source>
</evidence>
<dbReference type="EMBL" id="WVUK01000052">
    <property type="protein sequence ID" value="KAF7494650.1"/>
    <property type="molecule type" value="Genomic_DNA"/>
</dbReference>
<evidence type="ECO:0000256" key="1">
    <source>
        <dbReference type="SAM" id="MobiDB-lite"/>
    </source>
</evidence>
<protein>
    <submittedName>
        <fullName evidence="3 4">Uncharacterized protein</fullName>
    </submittedName>
</protein>
<name>A0A834RCW0_SARSC</name>
<keyword evidence="2" id="KW-1133">Transmembrane helix</keyword>
<feature type="region of interest" description="Disordered" evidence="1">
    <location>
        <begin position="212"/>
        <end position="236"/>
    </location>
</feature>
<reference evidence="3" key="2">
    <citation type="submission" date="2020-01" db="EMBL/GenBank/DDBJ databases">
        <authorList>
            <person name="Korhonen P.K.K."/>
            <person name="Guangxu M.G."/>
            <person name="Wang T.W."/>
            <person name="Stroehlein A.J.S."/>
            <person name="Young N.D."/>
            <person name="Ang C.-S.A."/>
            <person name="Fernando D.W.F."/>
            <person name="Lu H.L."/>
            <person name="Taylor S.T."/>
            <person name="Ehtesham M.E.M."/>
            <person name="Najaraj S.H.N."/>
            <person name="Harsha G.H.G."/>
            <person name="Madugundu A.M."/>
            <person name="Renuse S.R."/>
            <person name="Holt D.H."/>
            <person name="Pandey A.P."/>
            <person name="Papenfuss A.P."/>
            <person name="Gasser R.B.G."/>
            <person name="Fischer K.F."/>
        </authorList>
    </citation>
    <scope>NUCLEOTIDE SEQUENCE</scope>
    <source>
        <strain evidence="3">SSS_KF_BRIS2020</strain>
    </source>
</reference>
<dbReference type="EnsemblMetazoa" id="SSS_6895s_mrna">
    <property type="protein sequence ID" value="KAF7494650.1"/>
    <property type="gene ID" value="SSS_6895"/>
</dbReference>
<keyword evidence="2" id="KW-0812">Transmembrane</keyword>
<dbReference type="AlphaFoldDB" id="A0A834RCW0"/>
<reference evidence="5" key="1">
    <citation type="journal article" date="2020" name="PLoS Negl. Trop. Dis.">
        <title>High-quality nuclear genome for Sarcoptes scabiei-A critical resource for a neglected parasite.</title>
        <authorList>
            <person name="Korhonen P.K."/>
            <person name="Gasser R.B."/>
            <person name="Ma G."/>
            <person name="Wang T."/>
            <person name="Stroehlein A.J."/>
            <person name="Young N.D."/>
            <person name="Ang C.S."/>
            <person name="Fernando D.D."/>
            <person name="Lu H.C."/>
            <person name="Taylor S."/>
            <person name="Reynolds S.L."/>
            <person name="Mofiz E."/>
            <person name="Najaraj S.H."/>
            <person name="Gowda H."/>
            <person name="Madugundu A."/>
            <person name="Renuse S."/>
            <person name="Holt D."/>
            <person name="Pandey A."/>
            <person name="Papenfuss A.T."/>
            <person name="Fischer K."/>
        </authorList>
    </citation>
    <scope>NUCLEOTIDE SEQUENCE [LARGE SCALE GENOMIC DNA]</scope>
</reference>
<keyword evidence="2" id="KW-0472">Membrane</keyword>